<dbReference type="Pfam" id="PF12831">
    <property type="entry name" value="FAD_oxidored"/>
    <property type="match status" value="1"/>
</dbReference>
<name>A0A1C3V7I4_9HYPH</name>
<comment type="similarity">
    <text evidence="1">Belongs to the GcvT family.</text>
</comment>
<dbReference type="RefSeq" id="WP_092846796.1">
    <property type="nucleotide sequence ID" value="NZ_FMAH01000009.1"/>
</dbReference>
<dbReference type="InterPro" id="IPR006222">
    <property type="entry name" value="GCVT_N"/>
</dbReference>
<dbReference type="Gene3D" id="3.30.1360.120">
    <property type="entry name" value="Probable tRNA modification gtpase trme, domain 1"/>
    <property type="match status" value="1"/>
</dbReference>
<dbReference type="OrthoDB" id="5287468at2"/>
<dbReference type="Pfam" id="PF17806">
    <property type="entry name" value="SO_alpha_A3"/>
    <property type="match status" value="1"/>
</dbReference>
<dbReference type="SUPFAM" id="SSF103025">
    <property type="entry name" value="Folate-binding domain"/>
    <property type="match status" value="1"/>
</dbReference>
<dbReference type="SUPFAM" id="SSF51905">
    <property type="entry name" value="FAD/NAD(P)-binding domain"/>
    <property type="match status" value="1"/>
</dbReference>
<dbReference type="InterPro" id="IPR036188">
    <property type="entry name" value="FAD/NAD-bd_sf"/>
</dbReference>
<evidence type="ECO:0000256" key="2">
    <source>
        <dbReference type="ARBA" id="ARBA00023002"/>
    </source>
</evidence>
<feature type="domain" description="GCVT N-terminal" evidence="3">
    <location>
        <begin position="573"/>
        <end position="833"/>
    </location>
</feature>
<dbReference type="InterPro" id="IPR041854">
    <property type="entry name" value="BFD-like_2Fe2S-bd_dom_sf"/>
</dbReference>
<dbReference type="InterPro" id="IPR027266">
    <property type="entry name" value="TrmE/GcvT-like"/>
</dbReference>
<evidence type="ECO:0000313" key="6">
    <source>
        <dbReference type="EMBL" id="SCB23770.1"/>
    </source>
</evidence>
<protein>
    <submittedName>
        <fullName evidence="6">Sarcosine oxidase subunit alpha</fullName>
    </submittedName>
</protein>
<dbReference type="Pfam" id="PF13510">
    <property type="entry name" value="Fer2_4"/>
    <property type="match status" value="1"/>
</dbReference>
<dbReference type="PRINTS" id="PR00368">
    <property type="entry name" value="FADPNR"/>
</dbReference>
<gene>
    <name evidence="6" type="ORF">GA0061102_1009116</name>
</gene>
<dbReference type="Gene3D" id="3.10.20.440">
    <property type="entry name" value="2Fe-2S iron-sulphur cluster binding domain, sarcosine oxidase, alpha subunit, N-terminal domain"/>
    <property type="match status" value="1"/>
</dbReference>
<dbReference type="Gene3D" id="1.10.10.1100">
    <property type="entry name" value="BFD-like [2Fe-2S]-binding domain"/>
    <property type="match status" value="1"/>
</dbReference>
<dbReference type="PRINTS" id="PR00411">
    <property type="entry name" value="PNDRDTASEI"/>
</dbReference>
<feature type="domain" description="Aminomethyltransferase C-terminal" evidence="4">
    <location>
        <begin position="859"/>
        <end position="941"/>
    </location>
</feature>
<dbReference type="AlphaFoldDB" id="A0A1C3V7I4"/>
<feature type="domain" description="SoxA A3" evidence="5">
    <location>
        <begin position="473"/>
        <end position="556"/>
    </location>
</feature>
<dbReference type="GO" id="GO:0016491">
    <property type="term" value="F:oxidoreductase activity"/>
    <property type="evidence" value="ECO:0007669"/>
    <property type="project" value="UniProtKB-KW"/>
</dbReference>
<keyword evidence="7" id="KW-1185">Reference proteome</keyword>
<evidence type="ECO:0000259" key="5">
    <source>
        <dbReference type="Pfam" id="PF17806"/>
    </source>
</evidence>
<dbReference type="Pfam" id="PF01571">
    <property type="entry name" value="GCV_T"/>
    <property type="match status" value="1"/>
</dbReference>
<dbReference type="GO" id="GO:0005829">
    <property type="term" value="C:cytosol"/>
    <property type="evidence" value="ECO:0007669"/>
    <property type="project" value="TreeGrafter"/>
</dbReference>
<proteinExistence type="inferred from homology"/>
<dbReference type="STRING" id="411945.GA0061102_1009116"/>
<dbReference type="InterPro" id="IPR041117">
    <property type="entry name" value="SoxA_A3"/>
</dbReference>
<dbReference type="EMBL" id="FMAH01000009">
    <property type="protein sequence ID" value="SCB23770.1"/>
    <property type="molecule type" value="Genomic_DNA"/>
</dbReference>
<dbReference type="InterPro" id="IPR042204">
    <property type="entry name" value="2Fe-2S-bd_N"/>
</dbReference>
<sequence length="949" mass="102456">MTGWRIREGGWATNLDRPLSFTFDGVRVNGFEGDSVASALIASGVRIVGRSFKYHRPRGFWGAGAEEPNGIADILGEHHRPNVQMTVEPARDGMVVRSINGLPSAAHDRHAFLDRFSRFIPAAFYYKTFMFPNWHSFEPRIRAMAGLGALDPDSTGFNAVAPANLSCDVLVVGAGPAGLTAALGAAGRGQRVVLCDDQAMPGGSLLDRDAGIDGLDGRAWVAQAIDRLRESGARIFTRTIAFGRYEHGMTGIAEYCADGKAQRLWRVRAAETILATGAIERGLPFANNDRPGVMAAGAGLHYLNRYGVVVGRRIVLATNNGHAYETAAGLSRGGADVTVVDLRRNVTQTESAFRVISGQIGSVLGRTAVEGVRLVSGEQLEADTVLVSGGYSPTIHLYGQAQGKLRWRDDIQGFVPDREIAGLTVVGAAAGQFALPAVLKEAAEVTGGSVPVADAPRYPLDIAAGWPEPEAGGRIWLDLQNDVTAKDVELAARENFTSVEHLKRYTTLGMANDQGKTSNLQGLALMARITGRSIQETGTTTYRPPFVPVPLATFAGHRGGQLMNPVRRLPLEAEHRADGALFREYGGWLRPAWFGTHGEAEDVAREAVAARNGVGLFDGSPLGKIEVIGPDAAAFLDFIYYNTMSTLKPGRCRYGFMLTEQGIVYDDGVLVRLDENRFIVSCSSSHVRDVQMLLEEWRQDRFDRARVFIHDATARYATLTVTGPKSRALLEAVDLSVDLDDATLPHMALAFGQLGAERVRVTRVSFTGDRSYELSIRADRALALWRALKQAGRAFDAVLLGGEALMILRAEKGYIVIGKDTDGRTRPMDLGVRGPLEKKRVEYIGRRSLHLPAVADQARAMVGLESLTGSVLPAGAHVVVRDGARKRSIGFVTTSHFSPNLNRPIALGLVEGGETAIGQTVELHHLGQSLEARLAPACAFDPEGERLYA</sequence>
<reference evidence="7" key="1">
    <citation type="submission" date="2016-08" db="EMBL/GenBank/DDBJ databases">
        <authorList>
            <person name="Varghese N."/>
            <person name="Submissions Spin"/>
        </authorList>
    </citation>
    <scope>NUCLEOTIDE SEQUENCE [LARGE SCALE GENOMIC DNA]</scope>
    <source>
        <strain evidence="7">HAMBI 2971</strain>
    </source>
</reference>
<dbReference type="SUPFAM" id="SSF101790">
    <property type="entry name" value="Aminomethyltransferase beta-barrel domain"/>
    <property type="match status" value="1"/>
</dbReference>
<evidence type="ECO:0000259" key="4">
    <source>
        <dbReference type="Pfam" id="PF08669"/>
    </source>
</evidence>
<keyword evidence="2" id="KW-0560">Oxidoreductase</keyword>
<dbReference type="Proteomes" id="UP000199435">
    <property type="component" value="Unassembled WGS sequence"/>
</dbReference>
<organism evidence="6 7">
    <name type="scientific">Rhizobium miluonense</name>
    <dbReference type="NCBI Taxonomy" id="411945"/>
    <lineage>
        <taxon>Bacteria</taxon>
        <taxon>Pseudomonadati</taxon>
        <taxon>Pseudomonadota</taxon>
        <taxon>Alphaproteobacteria</taxon>
        <taxon>Hyphomicrobiales</taxon>
        <taxon>Rhizobiaceae</taxon>
        <taxon>Rhizobium/Agrobacterium group</taxon>
        <taxon>Rhizobium</taxon>
    </lineage>
</organism>
<evidence type="ECO:0000259" key="3">
    <source>
        <dbReference type="Pfam" id="PF01571"/>
    </source>
</evidence>
<dbReference type="Gene3D" id="3.50.50.60">
    <property type="entry name" value="FAD/NAD(P)-binding domain"/>
    <property type="match status" value="1"/>
</dbReference>
<dbReference type="PANTHER" id="PTHR43757">
    <property type="entry name" value="AMINOMETHYLTRANSFERASE"/>
    <property type="match status" value="1"/>
</dbReference>
<dbReference type="InterPro" id="IPR028896">
    <property type="entry name" value="GcvT/YgfZ/DmdA"/>
</dbReference>
<dbReference type="InterPro" id="IPR013977">
    <property type="entry name" value="GcvT_C"/>
</dbReference>
<evidence type="ECO:0000313" key="7">
    <source>
        <dbReference type="Proteomes" id="UP000199435"/>
    </source>
</evidence>
<accession>A0A1C3V7I4</accession>
<evidence type="ECO:0000256" key="1">
    <source>
        <dbReference type="ARBA" id="ARBA00008609"/>
    </source>
</evidence>
<dbReference type="Pfam" id="PF08669">
    <property type="entry name" value="GCV_T_C"/>
    <property type="match status" value="1"/>
</dbReference>
<dbReference type="PANTHER" id="PTHR43757:SF2">
    <property type="entry name" value="AMINOMETHYLTRANSFERASE, MITOCHONDRIAL"/>
    <property type="match status" value="1"/>
</dbReference>
<dbReference type="InterPro" id="IPR029043">
    <property type="entry name" value="GcvT/YgfZ_C"/>
</dbReference>